<dbReference type="InterPro" id="IPR036388">
    <property type="entry name" value="WH-like_DNA-bd_sf"/>
</dbReference>
<reference evidence="5 6" key="1">
    <citation type="submission" date="2020-12" db="EMBL/GenBank/DDBJ databases">
        <title>Vagococcus allomyrinae sp. nov. and Enterococcus lavae sp. nov., isolated from the larvae of Allomyrina dichotoma.</title>
        <authorList>
            <person name="Lee S.D."/>
        </authorList>
    </citation>
    <scope>NUCLEOTIDE SEQUENCE [LARGE SCALE GENOMIC DNA]</scope>
    <source>
        <strain evidence="5 6">BWM-S5</strain>
    </source>
</reference>
<dbReference type="SUPFAM" id="SSF46785">
    <property type="entry name" value="Winged helix' DNA-binding domain"/>
    <property type="match status" value="1"/>
</dbReference>
<dbReference type="Gene3D" id="1.10.10.10">
    <property type="entry name" value="Winged helix-like DNA-binding domain superfamily/Winged helix DNA-binding domain"/>
    <property type="match status" value="1"/>
</dbReference>
<organism evidence="5 6">
    <name type="scientific">Enterococcus larvae</name>
    <dbReference type="NCBI Taxonomy" id="2794352"/>
    <lineage>
        <taxon>Bacteria</taxon>
        <taxon>Bacillati</taxon>
        <taxon>Bacillota</taxon>
        <taxon>Bacilli</taxon>
        <taxon>Lactobacillales</taxon>
        <taxon>Enterococcaceae</taxon>
        <taxon>Enterococcus</taxon>
    </lineage>
</organism>
<feature type="domain" description="HTH hxlR-type" evidence="4">
    <location>
        <begin position="10"/>
        <end position="111"/>
    </location>
</feature>
<name>A0ABS4CL18_9ENTE</name>
<keyword evidence="6" id="KW-1185">Reference proteome</keyword>
<dbReference type="PROSITE" id="PS51118">
    <property type="entry name" value="HTH_HXLR"/>
    <property type="match status" value="1"/>
</dbReference>
<evidence type="ECO:0000256" key="1">
    <source>
        <dbReference type="ARBA" id="ARBA00023015"/>
    </source>
</evidence>
<dbReference type="PANTHER" id="PTHR33204">
    <property type="entry name" value="TRANSCRIPTIONAL REGULATOR, MARR FAMILY"/>
    <property type="match status" value="1"/>
</dbReference>
<evidence type="ECO:0000259" key="4">
    <source>
        <dbReference type="PROSITE" id="PS51118"/>
    </source>
</evidence>
<gene>
    <name evidence="5" type="ORF">I6N96_12825</name>
</gene>
<evidence type="ECO:0000313" key="6">
    <source>
        <dbReference type="Proteomes" id="UP000673375"/>
    </source>
</evidence>
<keyword evidence="3" id="KW-0804">Transcription</keyword>
<evidence type="ECO:0000313" key="5">
    <source>
        <dbReference type="EMBL" id="MBP1047158.1"/>
    </source>
</evidence>
<dbReference type="Pfam" id="PF01638">
    <property type="entry name" value="HxlR"/>
    <property type="match status" value="1"/>
</dbReference>
<proteinExistence type="predicted"/>
<sequence>MKQMDWEDTCPLVTTQRIMAGKWKLSIIWFLAEHSVMRFSELKTAFDDPTLTQKMLTQHLKELQADQLITRTVYNTVPPKVEYRLSELGKSFVPVMRAMETWGESYQTQLEVFNK</sequence>
<evidence type="ECO:0000256" key="3">
    <source>
        <dbReference type="ARBA" id="ARBA00023163"/>
    </source>
</evidence>
<comment type="caution">
    <text evidence="5">The sequence shown here is derived from an EMBL/GenBank/DDBJ whole genome shotgun (WGS) entry which is preliminary data.</text>
</comment>
<dbReference type="PANTHER" id="PTHR33204:SF29">
    <property type="entry name" value="TRANSCRIPTIONAL REGULATOR"/>
    <property type="match status" value="1"/>
</dbReference>
<dbReference type="InterPro" id="IPR002577">
    <property type="entry name" value="HTH_HxlR"/>
</dbReference>
<dbReference type="EMBL" id="JAEDXU010000006">
    <property type="protein sequence ID" value="MBP1047158.1"/>
    <property type="molecule type" value="Genomic_DNA"/>
</dbReference>
<dbReference type="InterPro" id="IPR036390">
    <property type="entry name" value="WH_DNA-bd_sf"/>
</dbReference>
<accession>A0ABS4CL18</accession>
<keyword evidence="2" id="KW-0238">DNA-binding</keyword>
<dbReference type="RefSeq" id="WP_209557938.1">
    <property type="nucleotide sequence ID" value="NZ_JAEDXU010000006.1"/>
</dbReference>
<evidence type="ECO:0000256" key="2">
    <source>
        <dbReference type="ARBA" id="ARBA00023125"/>
    </source>
</evidence>
<keyword evidence="1" id="KW-0805">Transcription regulation</keyword>
<dbReference type="Proteomes" id="UP000673375">
    <property type="component" value="Unassembled WGS sequence"/>
</dbReference>
<protein>
    <submittedName>
        <fullName evidence="5">Helix-turn-helix transcriptional regulator</fullName>
    </submittedName>
</protein>